<proteinExistence type="predicted"/>
<evidence type="ECO:0000313" key="2">
    <source>
        <dbReference type="EMBL" id="SJL15854.1"/>
    </source>
</evidence>
<keyword evidence="3" id="KW-1185">Reference proteome</keyword>
<feature type="coiled-coil region" evidence="1">
    <location>
        <begin position="53"/>
        <end position="80"/>
    </location>
</feature>
<evidence type="ECO:0000313" key="3">
    <source>
        <dbReference type="Proteomes" id="UP000219338"/>
    </source>
</evidence>
<keyword evidence="1" id="KW-0175">Coiled coil</keyword>
<sequence length="167" mass="19301">MSQTCSFCHIVAIPDAHNLRSTRVAELLRQNGPPLEAETPSLLAAVRDAPASLSAIDEEIKETRKTLEKLLRERERVKLYASDGTTLLHPIRALSNDIFYEIFSWCVSDWQDIMTAPQGPQDSLDPRRPPWTFTRVSRRWRDVALSLPRLWSTIVFDTYRYKEFRVA</sequence>
<dbReference type="AlphaFoldDB" id="A0A284S4B6"/>
<dbReference type="EMBL" id="FUEG01000031">
    <property type="protein sequence ID" value="SJL15854.1"/>
    <property type="molecule type" value="Genomic_DNA"/>
</dbReference>
<evidence type="ECO:0008006" key="4">
    <source>
        <dbReference type="Google" id="ProtNLM"/>
    </source>
</evidence>
<dbReference type="STRING" id="47428.A0A284S4B6"/>
<dbReference type="OrthoDB" id="3365698at2759"/>
<accession>A0A284S4B6</accession>
<dbReference type="Proteomes" id="UP000219338">
    <property type="component" value="Unassembled WGS sequence"/>
</dbReference>
<protein>
    <recommendedName>
        <fullName evidence="4">F-box domain-containing protein</fullName>
    </recommendedName>
</protein>
<organism evidence="2 3">
    <name type="scientific">Armillaria ostoyae</name>
    <name type="common">Armillaria root rot fungus</name>
    <dbReference type="NCBI Taxonomy" id="47428"/>
    <lineage>
        <taxon>Eukaryota</taxon>
        <taxon>Fungi</taxon>
        <taxon>Dikarya</taxon>
        <taxon>Basidiomycota</taxon>
        <taxon>Agaricomycotina</taxon>
        <taxon>Agaricomycetes</taxon>
        <taxon>Agaricomycetidae</taxon>
        <taxon>Agaricales</taxon>
        <taxon>Marasmiineae</taxon>
        <taxon>Physalacriaceae</taxon>
        <taxon>Armillaria</taxon>
    </lineage>
</organism>
<dbReference type="OMA" id="DIMTAPQ"/>
<gene>
    <name evidence="2" type="ORF">ARMOST_19360</name>
</gene>
<evidence type="ECO:0000256" key="1">
    <source>
        <dbReference type="SAM" id="Coils"/>
    </source>
</evidence>
<reference evidence="3" key="1">
    <citation type="journal article" date="2017" name="Nat. Ecol. Evol.">
        <title>Genome expansion and lineage-specific genetic innovations in the forest pathogenic fungi Armillaria.</title>
        <authorList>
            <person name="Sipos G."/>
            <person name="Prasanna A.N."/>
            <person name="Walter M.C."/>
            <person name="O'Connor E."/>
            <person name="Balint B."/>
            <person name="Krizsan K."/>
            <person name="Kiss B."/>
            <person name="Hess J."/>
            <person name="Varga T."/>
            <person name="Slot J."/>
            <person name="Riley R."/>
            <person name="Boka B."/>
            <person name="Rigling D."/>
            <person name="Barry K."/>
            <person name="Lee J."/>
            <person name="Mihaltcheva S."/>
            <person name="LaButti K."/>
            <person name="Lipzen A."/>
            <person name="Waldron R."/>
            <person name="Moloney N.M."/>
            <person name="Sperisen C."/>
            <person name="Kredics L."/>
            <person name="Vagvoelgyi C."/>
            <person name="Patrignani A."/>
            <person name="Fitzpatrick D."/>
            <person name="Nagy I."/>
            <person name="Doyle S."/>
            <person name="Anderson J.B."/>
            <person name="Grigoriev I.V."/>
            <person name="Gueldener U."/>
            <person name="Muensterkoetter M."/>
            <person name="Nagy L.G."/>
        </authorList>
    </citation>
    <scope>NUCLEOTIDE SEQUENCE [LARGE SCALE GENOMIC DNA]</scope>
    <source>
        <strain evidence="3">C18/9</strain>
    </source>
</reference>
<name>A0A284S4B6_ARMOS</name>